<dbReference type="InterPro" id="IPR003653">
    <property type="entry name" value="Peptidase_C48_C"/>
</dbReference>
<dbReference type="Gene3D" id="3.40.395.10">
    <property type="entry name" value="Adenoviral Proteinase, Chain A"/>
    <property type="match status" value="1"/>
</dbReference>
<keyword evidence="3" id="KW-0378">Hydrolase</keyword>
<dbReference type="GO" id="GO:0005634">
    <property type="term" value="C:nucleus"/>
    <property type="evidence" value="ECO:0007669"/>
    <property type="project" value="TreeGrafter"/>
</dbReference>
<dbReference type="PROSITE" id="PS50600">
    <property type="entry name" value="ULP_PROTEASE"/>
    <property type="match status" value="1"/>
</dbReference>
<sequence>MNTDAQLRFNCRKRCLPADGRLDDHWRGQQRKRRGVRVLVPDCFLVPPPEAKSADFDMWYYIRSIPDMWDNGLRLLKGWVRASKDVPQDPSDLTCLTKNNDVKPGRVLAAGNWKVDDPVKVALKAAAPPPPRREKVKPYWKYLHEETRHNDKSLGEIDARVALLEKTLEEQRRVALLEKTLEEQRRVALLEKTLEEQRRVALLEKTLEEQRTLAEPPKEDLSQFFVPLTAEDEKEVQDCLYGNGSSSKVLVLHEPSNIEVSREKFRCLRPHGWLNDEVINLYLELLKERGMREPKRFLKCHFFNTFFYKKKNDNATIPILVPTNLCNGVFQFLHLQKGGDIARKIFMLECLWRVWNNLVLCLACGKTGYDYKSVKRWTTSRKLGYELIECDKIFVPVHQNVHWCLAIINMKAKTVQYLDSLGGDDFRVYEMLARYIVDEVKDKSNKEIDISSWTKESIDCIPLQENGWDCGMFMLKYIDFHSRGVSLSFGQEHMEYFRRRTAKEILRLRAD</sequence>
<evidence type="ECO:0000256" key="4">
    <source>
        <dbReference type="ARBA" id="ARBA00022807"/>
    </source>
</evidence>
<reference evidence="6" key="1">
    <citation type="submission" date="2015-06" db="UniProtKB">
        <authorList>
            <consortium name="EnsemblPlants"/>
        </authorList>
    </citation>
    <scope>IDENTIFICATION</scope>
</reference>
<dbReference type="PANTHER" id="PTHR12606">
    <property type="entry name" value="SENTRIN/SUMO-SPECIFIC PROTEASE"/>
    <property type="match status" value="1"/>
</dbReference>
<dbReference type="GO" id="GO:0016926">
    <property type="term" value="P:protein desumoylation"/>
    <property type="evidence" value="ECO:0007669"/>
    <property type="project" value="TreeGrafter"/>
</dbReference>
<evidence type="ECO:0000256" key="2">
    <source>
        <dbReference type="ARBA" id="ARBA00022670"/>
    </source>
</evidence>
<dbReference type="GO" id="GO:0016929">
    <property type="term" value="F:deSUMOylase activity"/>
    <property type="evidence" value="ECO:0007669"/>
    <property type="project" value="TreeGrafter"/>
</dbReference>
<accession>R7W7W5</accession>
<comment type="similarity">
    <text evidence="1">Belongs to the peptidase C48 family.</text>
</comment>
<evidence type="ECO:0000313" key="6">
    <source>
        <dbReference type="EnsemblPlants" id="EMT18027"/>
    </source>
</evidence>
<feature type="domain" description="Ubiquitin-like protease family profile" evidence="5">
    <location>
        <begin position="258"/>
        <end position="481"/>
    </location>
</feature>
<evidence type="ECO:0000259" key="5">
    <source>
        <dbReference type="PROSITE" id="PS50600"/>
    </source>
</evidence>
<dbReference type="SUPFAM" id="SSF54001">
    <property type="entry name" value="Cysteine proteinases"/>
    <property type="match status" value="1"/>
</dbReference>
<evidence type="ECO:0000256" key="3">
    <source>
        <dbReference type="ARBA" id="ARBA00022801"/>
    </source>
</evidence>
<dbReference type="InterPro" id="IPR038765">
    <property type="entry name" value="Papain-like_cys_pep_sf"/>
</dbReference>
<organism evidence="6">
    <name type="scientific">Aegilops tauschii</name>
    <name type="common">Tausch's goatgrass</name>
    <name type="synonym">Aegilops squarrosa</name>
    <dbReference type="NCBI Taxonomy" id="37682"/>
    <lineage>
        <taxon>Eukaryota</taxon>
        <taxon>Viridiplantae</taxon>
        <taxon>Streptophyta</taxon>
        <taxon>Embryophyta</taxon>
        <taxon>Tracheophyta</taxon>
        <taxon>Spermatophyta</taxon>
        <taxon>Magnoliopsida</taxon>
        <taxon>Liliopsida</taxon>
        <taxon>Poales</taxon>
        <taxon>Poaceae</taxon>
        <taxon>BOP clade</taxon>
        <taxon>Pooideae</taxon>
        <taxon>Triticodae</taxon>
        <taxon>Triticeae</taxon>
        <taxon>Triticinae</taxon>
        <taxon>Aegilops</taxon>
    </lineage>
</organism>
<dbReference type="PANTHER" id="PTHR12606:SF95">
    <property type="entry name" value="OS03G0344300 PROTEIN"/>
    <property type="match status" value="1"/>
</dbReference>
<dbReference type="MEROPS" id="C48.A02"/>
<dbReference type="AlphaFoldDB" id="R7W7W5"/>
<dbReference type="GO" id="GO:0006508">
    <property type="term" value="P:proteolysis"/>
    <property type="evidence" value="ECO:0007669"/>
    <property type="project" value="UniProtKB-KW"/>
</dbReference>
<evidence type="ECO:0000256" key="1">
    <source>
        <dbReference type="ARBA" id="ARBA00005234"/>
    </source>
</evidence>
<keyword evidence="2" id="KW-0645">Protease</keyword>
<name>R7W7W5_AEGTA</name>
<protein>
    <submittedName>
        <fullName evidence="6">Sentrin-specific protease 1</fullName>
    </submittedName>
</protein>
<dbReference type="Pfam" id="PF02902">
    <property type="entry name" value="Peptidase_C48"/>
    <property type="match status" value="2"/>
</dbReference>
<proteinExistence type="inferred from homology"/>
<keyword evidence="4" id="KW-0788">Thiol protease</keyword>
<dbReference type="EnsemblPlants" id="EMT18027">
    <property type="protein sequence ID" value="EMT18027"/>
    <property type="gene ID" value="F775_04095"/>
</dbReference>